<evidence type="ECO:0000256" key="7">
    <source>
        <dbReference type="ARBA" id="ARBA00034808"/>
    </source>
</evidence>
<feature type="domain" description="UvrD-like helicase ATP-binding" evidence="11">
    <location>
        <begin position="300"/>
        <end position="603"/>
    </location>
</feature>
<dbReference type="PANTHER" id="PTHR11070:SF45">
    <property type="entry name" value="DNA 3'-5' HELICASE"/>
    <property type="match status" value="1"/>
</dbReference>
<dbReference type="EC" id="5.6.2.4" evidence="7"/>
<dbReference type="InterPro" id="IPR014016">
    <property type="entry name" value="UvrD-like_ATP-bd"/>
</dbReference>
<evidence type="ECO:0000256" key="8">
    <source>
        <dbReference type="ARBA" id="ARBA00048988"/>
    </source>
</evidence>
<evidence type="ECO:0000256" key="6">
    <source>
        <dbReference type="ARBA" id="ARBA00034617"/>
    </source>
</evidence>
<evidence type="ECO:0000256" key="9">
    <source>
        <dbReference type="PROSITE-ProRule" id="PRU00560"/>
    </source>
</evidence>
<evidence type="ECO:0000256" key="5">
    <source>
        <dbReference type="ARBA" id="ARBA00023235"/>
    </source>
</evidence>
<dbReference type="GO" id="GO:0043138">
    <property type="term" value="F:3'-5' DNA helicase activity"/>
    <property type="evidence" value="ECO:0007669"/>
    <property type="project" value="UniProtKB-EC"/>
</dbReference>
<feature type="compositionally biased region" description="Low complexity" evidence="10">
    <location>
        <begin position="124"/>
        <end position="152"/>
    </location>
</feature>
<dbReference type="PANTHER" id="PTHR11070">
    <property type="entry name" value="UVRD / RECB / PCRA DNA HELICASE FAMILY MEMBER"/>
    <property type="match status" value="1"/>
</dbReference>
<dbReference type="GO" id="GO:0000725">
    <property type="term" value="P:recombinational repair"/>
    <property type="evidence" value="ECO:0007669"/>
    <property type="project" value="TreeGrafter"/>
</dbReference>
<reference evidence="12 13" key="1">
    <citation type="submission" date="2019-10" db="EMBL/GenBank/DDBJ databases">
        <title>Genomic analysis of Raineyella sp. CBA3103.</title>
        <authorList>
            <person name="Roh S.W."/>
        </authorList>
    </citation>
    <scope>NUCLEOTIDE SEQUENCE [LARGE SCALE GENOMIC DNA]</scope>
    <source>
        <strain evidence="12 13">CBA3103</strain>
    </source>
</reference>
<keyword evidence="13" id="KW-1185">Reference proteome</keyword>
<dbReference type="InterPro" id="IPR014017">
    <property type="entry name" value="DNA_helicase_UvrD-like_C"/>
</dbReference>
<sequence>MAESNLIMIKPLSRIDPRLRSKAFAFLEKLTEDDSAPGLHIEPIKNSADPRVRTGRVDLQFRAVLFRLTGANDVSYVFHGIWNHDDAIRIAQRTKLKTNPVNGLMEVIEATTPKEEPATSTWVPSPGAPTAATSTADAGPSPATGPAAVTGTAPVLGATAGTAPAPAPGPAASVESAIVPTRRPWQVAATRAELVNGLGLDEALAERVLACADEDAILDLAGAFVDWRSNALLELAAGATVAEVKDRLEITEAPGRDDSDQAILDGLRQPASQGAFTFVENNDELRRIIEEGDFGAWRVWLHPEQRKYVTRDYQGPFRLSGGAGTGKTVVLLHRARRLAKANPQARIVLTTFTTNLADALARDLSRLDPDLPRAQELGDPGVLVRGVDALAYAAIKSAGSEISAAVDDVLGAPSSHVQQRTAGDAWKAAIATAGSDLPAALHTPHFLQAEYEAVVLPGHITAQADYLRVRRPGRGVRLNRKERAAVWQVIEAYRASSRVEGTLDFAEAATVAAAHLTKQAAEGQGHRADHLLVDEGQDLSPAHWQLLRALVGEGPNDLFIAEDSHQRIYGHKLVLGQYGIRIVGRSQRLTLNYRTTAENLHFALGVLDGGTYADLEDQPEETGRYHSSRRGPVPQVIACGSMNGELDTAANLIRGWAEQAPQEGRGTETIAILVRDQYQRDRVVSGLGERGVNVRPVDREAVKPGPPVAMTMHRAKGTEFSKVLLFGMSEKSIPKIVRGADYSVDEKQDALLRERSLLYVAASRARDELVVTWSGEASELLPRG</sequence>
<evidence type="ECO:0000256" key="3">
    <source>
        <dbReference type="ARBA" id="ARBA00022806"/>
    </source>
</evidence>
<dbReference type="Pfam" id="PF13361">
    <property type="entry name" value="UvrD_C"/>
    <property type="match status" value="1"/>
</dbReference>
<dbReference type="KEGG" id="rain:Rai3103_01750"/>
<evidence type="ECO:0000259" key="11">
    <source>
        <dbReference type="PROSITE" id="PS51198"/>
    </source>
</evidence>
<dbReference type="InterPro" id="IPR000212">
    <property type="entry name" value="DNA_helicase_UvrD/REP"/>
</dbReference>
<keyword evidence="5" id="KW-0413">Isomerase</keyword>
<dbReference type="Gene3D" id="3.40.50.300">
    <property type="entry name" value="P-loop containing nucleotide triphosphate hydrolases"/>
    <property type="match status" value="2"/>
</dbReference>
<name>A0A5Q2F834_9ACTN</name>
<protein>
    <recommendedName>
        <fullName evidence="7">DNA 3'-5' helicase</fullName>
        <ecNumber evidence="7">5.6.2.4</ecNumber>
    </recommendedName>
</protein>
<evidence type="ECO:0000313" key="12">
    <source>
        <dbReference type="EMBL" id="QGF22611.1"/>
    </source>
</evidence>
<comment type="catalytic activity">
    <reaction evidence="8">
        <text>ATP + H2O = ADP + phosphate + H(+)</text>
        <dbReference type="Rhea" id="RHEA:13065"/>
        <dbReference type="ChEBI" id="CHEBI:15377"/>
        <dbReference type="ChEBI" id="CHEBI:15378"/>
        <dbReference type="ChEBI" id="CHEBI:30616"/>
        <dbReference type="ChEBI" id="CHEBI:43474"/>
        <dbReference type="ChEBI" id="CHEBI:456216"/>
        <dbReference type="EC" id="5.6.2.4"/>
    </reaction>
</comment>
<dbReference type="GO" id="GO:0005524">
    <property type="term" value="F:ATP binding"/>
    <property type="evidence" value="ECO:0007669"/>
    <property type="project" value="UniProtKB-UniRule"/>
</dbReference>
<dbReference type="Proteomes" id="UP000386847">
    <property type="component" value="Chromosome"/>
</dbReference>
<proteinExistence type="predicted"/>
<dbReference type="EMBL" id="CP045725">
    <property type="protein sequence ID" value="QGF22611.1"/>
    <property type="molecule type" value="Genomic_DNA"/>
</dbReference>
<keyword evidence="4 9" id="KW-0067">ATP-binding</keyword>
<dbReference type="GO" id="GO:0003677">
    <property type="term" value="F:DNA binding"/>
    <property type="evidence" value="ECO:0007669"/>
    <property type="project" value="InterPro"/>
</dbReference>
<keyword evidence="2 9" id="KW-0378">Hydrolase</keyword>
<dbReference type="AlphaFoldDB" id="A0A5Q2F834"/>
<evidence type="ECO:0000313" key="13">
    <source>
        <dbReference type="Proteomes" id="UP000386847"/>
    </source>
</evidence>
<accession>A0A5Q2F834</accession>
<feature type="binding site" evidence="9">
    <location>
        <begin position="321"/>
        <end position="328"/>
    </location>
    <ligand>
        <name>ATP</name>
        <dbReference type="ChEBI" id="CHEBI:30616"/>
    </ligand>
</feature>
<dbReference type="SUPFAM" id="SSF52540">
    <property type="entry name" value="P-loop containing nucleoside triphosphate hydrolases"/>
    <property type="match status" value="1"/>
</dbReference>
<gene>
    <name evidence="12" type="ORF">Rai3103_01750</name>
</gene>
<feature type="region of interest" description="Disordered" evidence="10">
    <location>
        <begin position="112"/>
        <end position="152"/>
    </location>
</feature>
<dbReference type="PROSITE" id="PS51198">
    <property type="entry name" value="UVRD_HELICASE_ATP_BIND"/>
    <property type="match status" value="1"/>
</dbReference>
<evidence type="ECO:0000256" key="4">
    <source>
        <dbReference type="ARBA" id="ARBA00022840"/>
    </source>
</evidence>
<organism evidence="12 13">
    <name type="scientific">Raineyella fluvialis</name>
    <dbReference type="NCBI Taxonomy" id="2662261"/>
    <lineage>
        <taxon>Bacteria</taxon>
        <taxon>Bacillati</taxon>
        <taxon>Actinomycetota</taxon>
        <taxon>Actinomycetes</taxon>
        <taxon>Propionibacteriales</taxon>
        <taxon>Propionibacteriaceae</taxon>
        <taxon>Raineyella</taxon>
    </lineage>
</organism>
<keyword evidence="3 9" id="KW-0347">Helicase</keyword>
<keyword evidence="1 9" id="KW-0547">Nucleotide-binding</keyword>
<dbReference type="GO" id="GO:0016887">
    <property type="term" value="F:ATP hydrolysis activity"/>
    <property type="evidence" value="ECO:0007669"/>
    <property type="project" value="RHEA"/>
</dbReference>
<evidence type="ECO:0000256" key="2">
    <source>
        <dbReference type="ARBA" id="ARBA00022801"/>
    </source>
</evidence>
<evidence type="ECO:0000256" key="1">
    <source>
        <dbReference type="ARBA" id="ARBA00022741"/>
    </source>
</evidence>
<dbReference type="InterPro" id="IPR027417">
    <property type="entry name" value="P-loop_NTPase"/>
</dbReference>
<comment type="catalytic activity">
    <reaction evidence="6">
        <text>Couples ATP hydrolysis with the unwinding of duplex DNA by translocating in the 3'-5' direction.</text>
        <dbReference type="EC" id="5.6.2.4"/>
    </reaction>
</comment>
<evidence type="ECO:0000256" key="10">
    <source>
        <dbReference type="SAM" id="MobiDB-lite"/>
    </source>
</evidence>
<dbReference type="Pfam" id="PF00580">
    <property type="entry name" value="UvrD-helicase"/>
    <property type="match status" value="1"/>
</dbReference>